<feature type="region of interest" description="Disordered" evidence="2">
    <location>
        <begin position="1"/>
        <end position="59"/>
    </location>
</feature>
<reference evidence="3 4" key="1">
    <citation type="journal article" date="2018" name="Mol. Biol. Evol.">
        <title>Broad Genomic Sampling Reveals a Smut Pathogenic Ancestry of the Fungal Clade Ustilaginomycotina.</title>
        <authorList>
            <person name="Kijpornyongpan T."/>
            <person name="Mondo S.J."/>
            <person name="Barry K."/>
            <person name="Sandor L."/>
            <person name="Lee J."/>
            <person name="Lipzen A."/>
            <person name="Pangilinan J."/>
            <person name="LaButti K."/>
            <person name="Hainaut M."/>
            <person name="Henrissat B."/>
            <person name="Grigoriev I.V."/>
            <person name="Spatafora J.W."/>
            <person name="Aime M.C."/>
        </authorList>
    </citation>
    <scope>NUCLEOTIDE SEQUENCE [LARGE SCALE GENOMIC DNA]</scope>
    <source>
        <strain evidence="3 4">MCA 5214</strain>
    </source>
</reference>
<feature type="region of interest" description="Disordered" evidence="2">
    <location>
        <begin position="318"/>
        <end position="609"/>
    </location>
</feature>
<dbReference type="PANTHER" id="PTHR31315:SF1">
    <property type="entry name" value="PROTEIN SIP5"/>
    <property type="match status" value="1"/>
</dbReference>
<feature type="compositionally biased region" description="Low complexity" evidence="2">
    <location>
        <begin position="535"/>
        <end position="552"/>
    </location>
</feature>
<feature type="compositionally biased region" description="Low complexity" evidence="2">
    <location>
        <begin position="456"/>
        <end position="484"/>
    </location>
</feature>
<dbReference type="GO" id="GO:0005737">
    <property type="term" value="C:cytoplasm"/>
    <property type="evidence" value="ECO:0007669"/>
    <property type="project" value="TreeGrafter"/>
</dbReference>
<dbReference type="STRING" id="1569628.A0A316UPE7"/>
<feature type="compositionally biased region" description="Low complexity" evidence="2">
    <location>
        <begin position="559"/>
        <end position="576"/>
    </location>
</feature>
<comment type="similarity">
    <text evidence="1">Belongs to the SIP5 family.</text>
</comment>
<feature type="compositionally biased region" description="Polar residues" evidence="2">
    <location>
        <begin position="31"/>
        <end position="41"/>
    </location>
</feature>
<evidence type="ECO:0000313" key="4">
    <source>
        <dbReference type="Proteomes" id="UP000245884"/>
    </source>
</evidence>
<evidence type="ECO:0000313" key="3">
    <source>
        <dbReference type="EMBL" id="PWN26844.1"/>
    </source>
</evidence>
<feature type="compositionally biased region" description="Polar residues" evidence="2">
    <location>
        <begin position="362"/>
        <end position="397"/>
    </location>
</feature>
<dbReference type="AlphaFoldDB" id="A0A316UPE7"/>
<keyword evidence="4" id="KW-1185">Reference proteome</keyword>
<feature type="compositionally biased region" description="Low complexity" evidence="2">
    <location>
        <begin position="338"/>
        <end position="356"/>
    </location>
</feature>
<sequence>MGQAATKEQRYGGSHQDGHHANGEGSSSSSANATPARSYPSSVDGGALEPQGVYTGPQDYSHDVVKTAIVQRKLMPFYKGKDDEDAYDGERFNSECPICFLYYPSTLNSTRCCAQPICTECFVQIKRADPGHTNPPSSQPAECPFCTAEPFGILYTPPPASTQSGDEQAVQDGEGSPATATPSTYAHKRRKSLPHTDPDVLTTDMIRPDWQQKLASAQAATLRRANRRIIMRQVGDRLIPIGISSSRAGADLPEGNGPGGAIILQQGERWGPFSATDEGQGTGRRSSSRRGAALQMGGQDVEEMMLMEAMRLSLIEHEEQQRRQAEANRRSGAAQPETQQAASTASPAAQPAGGAPSSPPANTNTTRQSTDGSPSTPSKGLGRSSSTSRGQPMTNPSRRAERLSQDLRSATLADEAGFSSSPAAGSSVPSGSASTSAPIRATNAAPSFPASPPKAAPATSSSATATAPTAAGPSSPSSGAAARPQSHNFGLRDDMLAELSELIDEPDEETRQRIATARRMKEEREQAEMERVRKAQQQAASVNAATAASGSASPPPSSPTMGSARPLNPNNPFRNRMASAESSPTHSRTSSAAFASFAPSQSGGAGQGQ</sequence>
<feature type="region of interest" description="Disordered" evidence="2">
    <location>
        <begin position="157"/>
        <end position="199"/>
    </location>
</feature>
<feature type="compositionally biased region" description="Low complexity" evidence="2">
    <location>
        <begin position="416"/>
        <end position="448"/>
    </location>
</feature>
<evidence type="ECO:0000256" key="2">
    <source>
        <dbReference type="SAM" id="MobiDB-lite"/>
    </source>
</evidence>
<protein>
    <recommendedName>
        <fullName evidence="5">RING-type domain-containing protein</fullName>
    </recommendedName>
</protein>
<dbReference type="GeneID" id="37030160"/>
<dbReference type="Proteomes" id="UP000245884">
    <property type="component" value="Unassembled WGS sequence"/>
</dbReference>
<dbReference type="PANTHER" id="PTHR31315">
    <property type="entry name" value="PROTEIN SIP5"/>
    <property type="match status" value="1"/>
</dbReference>
<dbReference type="EMBL" id="KZ819670">
    <property type="protein sequence ID" value="PWN26844.1"/>
    <property type="molecule type" value="Genomic_DNA"/>
</dbReference>
<proteinExistence type="inferred from homology"/>
<feature type="compositionally biased region" description="Basic and acidic residues" evidence="2">
    <location>
        <begin position="318"/>
        <end position="329"/>
    </location>
</feature>
<name>A0A316UPE7_9BASI</name>
<accession>A0A316UPE7</accession>
<feature type="compositionally biased region" description="Polar residues" evidence="2">
    <location>
        <begin position="580"/>
        <end position="589"/>
    </location>
</feature>
<organism evidence="3 4">
    <name type="scientific">Jaminaea rosea</name>
    <dbReference type="NCBI Taxonomy" id="1569628"/>
    <lineage>
        <taxon>Eukaryota</taxon>
        <taxon>Fungi</taxon>
        <taxon>Dikarya</taxon>
        <taxon>Basidiomycota</taxon>
        <taxon>Ustilaginomycotina</taxon>
        <taxon>Exobasidiomycetes</taxon>
        <taxon>Microstromatales</taxon>
        <taxon>Microstromatales incertae sedis</taxon>
        <taxon>Jaminaea</taxon>
    </lineage>
</organism>
<gene>
    <name evidence="3" type="ORF">BDZ90DRAFT_261097</name>
</gene>
<evidence type="ECO:0008006" key="5">
    <source>
        <dbReference type="Google" id="ProtNLM"/>
    </source>
</evidence>
<dbReference type="InterPro" id="IPR039301">
    <property type="entry name" value="Sip5/DA2"/>
</dbReference>
<dbReference type="CDD" id="cd24139">
    <property type="entry name" value="SIP5-like"/>
    <property type="match status" value="1"/>
</dbReference>
<dbReference type="RefSeq" id="XP_025361456.1">
    <property type="nucleotide sequence ID" value="XM_025508337.1"/>
</dbReference>
<feature type="compositionally biased region" description="Basic and acidic residues" evidence="2">
    <location>
        <begin position="519"/>
        <end position="533"/>
    </location>
</feature>
<feature type="region of interest" description="Disordered" evidence="2">
    <location>
        <begin position="271"/>
        <end position="299"/>
    </location>
</feature>
<evidence type="ECO:0000256" key="1">
    <source>
        <dbReference type="ARBA" id="ARBA00010402"/>
    </source>
</evidence>
<feature type="compositionally biased region" description="Low complexity" evidence="2">
    <location>
        <begin position="590"/>
        <end position="602"/>
    </location>
</feature>
<dbReference type="OrthoDB" id="21471at2759"/>